<organism evidence="3 4">
    <name type="scientific">Helianthus annuus</name>
    <name type="common">Common sunflower</name>
    <dbReference type="NCBI Taxonomy" id="4232"/>
    <lineage>
        <taxon>Eukaryota</taxon>
        <taxon>Viridiplantae</taxon>
        <taxon>Streptophyta</taxon>
        <taxon>Embryophyta</taxon>
        <taxon>Tracheophyta</taxon>
        <taxon>Spermatophyta</taxon>
        <taxon>Magnoliopsida</taxon>
        <taxon>eudicotyledons</taxon>
        <taxon>Gunneridae</taxon>
        <taxon>Pentapetalae</taxon>
        <taxon>asterids</taxon>
        <taxon>campanulids</taxon>
        <taxon>Asterales</taxon>
        <taxon>Asteraceae</taxon>
        <taxon>Asteroideae</taxon>
        <taxon>Heliantheae alliance</taxon>
        <taxon>Heliantheae</taxon>
        <taxon>Helianthus</taxon>
    </lineage>
</organism>
<dbReference type="Gramene" id="mRNA:HanXRQr2_Chr06g0260481">
    <property type="protein sequence ID" value="CDS:HanXRQr2_Chr06g0260481.1"/>
    <property type="gene ID" value="HanXRQr2_Chr06g0260481"/>
</dbReference>
<reference evidence="2 4" key="1">
    <citation type="journal article" date="2017" name="Nature">
        <title>The sunflower genome provides insights into oil metabolism, flowering and Asterid evolution.</title>
        <authorList>
            <person name="Badouin H."/>
            <person name="Gouzy J."/>
            <person name="Grassa C.J."/>
            <person name="Murat F."/>
            <person name="Staton S.E."/>
            <person name="Cottret L."/>
            <person name="Lelandais-Briere C."/>
            <person name="Owens G.L."/>
            <person name="Carrere S."/>
            <person name="Mayjonade B."/>
            <person name="Legrand L."/>
            <person name="Gill N."/>
            <person name="Kane N.C."/>
            <person name="Bowers J.E."/>
            <person name="Hubner S."/>
            <person name="Bellec A."/>
            <person name="Berard A."/>
            <person name="Berges H."/>
            <person name="Blanchet N."/>
            <person name="Boniface M.C."/>
            <person name="Brunel D."/>
            <person name="Catrice O."/>
            <person name="Chaidir N."/>
            <person name="Claudel C."/>
            <person name="Donnadieu C."/>
            <person name="Faraut T."/>
            <person name="Fievet G."/>
            <person name="Helmstetter N."/>
            <person name="King M."/>
            <person name="Knapp S.J."/>
            <person name="Lai Z."/>
            <person name="Le Paslier M.C."/>
            <person name="Lippi Y."/>
            <person name="Lorenzon L."/>
            <person name="Mandel J.R."/>
            <person name="Marage G."/>
            <person name="Marchand G."/>
            <person name="Marquand E."/>
            <person name="Bret-Mestries E."/>
            <person name="Morien E."/>
            <person name="Nambeesan S."/>
            <person name="Nguyen T."/>
            <person name="Pegot-Espagnet P."/>
            <person name="Pouilly N."/>
            <person name="Raftis F."/>
            <person name="Sallet E."/>
            <person name="Schiex T."/>
            <person name="Thomas J."/>
            <person name="Vandecasteele C."/>
            <person name="Vares D."/>
            <person name="Vear F."/>
            <person name="Vautrin S."/>
            <person name="Crespi M."/>
            <person name="Mangin B."/>
            <person name="Burke J.M."/>
            <person name="Salse J."/>
            <person name="Munos S."/>
            <person name="Vincourt P."/>
            <person name="Rieseberg L.H."/>
            <person name="Langlade N.B."/>
        </authorList>
    </citation>
    <scope>NUCLEOTIDE SEQUENCE [LARGE SCALE GENOMIC DNA]</scope>
    <source>
        <strain evidence="4">cv. SF193</strain>
        <tissue evidence="2">Leaves</tissue>
    </source>
</reference>
<dbReference type="InParanoid" id="A0A251TF78"/>
<dbReference type="AlphaFoldDB" id="A0A251TF78"/>
<gene>
    <name evidence="3" type="ORF">HannXRQ_Chr11g0350831</name>
    <name evidence="2" type="ORF">HanXRQr2_Chr06g0260481</name>
</gene>
<protein>
    <submittedName>
        <fullName evidence="3">Uncharacterized protein</fullName>
    </submittedName>
</protein>
<reference evidence="3" key="2">
    <citation type="submission" date="2017-02" db="EMBL/GenBank/DDBJ databases">
        <title>Sunflower complete genome.</title>
        <authorList>
            <person name="Langlade N."/>
            <person name="Munos S."/>
        </authorList>
    </citation>
    <scope>NUCLEOTIDE SEQUENCE [LARGE SCALE GENOMIC DNA]</scope>
    <source>
        <tissue evidence="3">Leaves</tissue>
    </source>
</reference>
<evidence type="ECO:0000313" key="3">
    <source>
        <dbReference type="EMBL" id="OTG09246.1"/>
    </source>
</evidence>
<proteinExistence type="predicted"/>
<reference evidence="2" key="3">
    <citation type="submission" date="2020-06" db="EMBL/GenBank/DDBJ databases">
        <title>Helianthus annuus Genome sequencing and assembly Release 2.</title>
        <authorList>
            <person name="Gouzy J."/>
            <person name="Langlade N."/>
            <person name="Munos S."/>
        </authorList>
    </citation>
    <scope>NUCLEOTIDE SEQUENCE</scope>
    <source>
        <tissue evidence="2">Leaves</tissue>
    </source>
</reference>
<keyword evidence="4" id="KW-1185">Reference proteome</keyword>
<accession>A0A251TF78</accession>
<name>A0A251TF78_HELAN</name>
<keyword evidence="1" id="KW-0812">Transmembrane</keyword>
<keyword evidence="1" id="KW-0472">Membrane</keyword>
<evidence type="ECO:0000256" key="1">
    <source>
        <dbReference type="SAM" id="Phobius"/>
    </source>
</evidence>
<keyword evidence="1" id="KW-1133">Transmembrane helix</keyword>
<dbReference type="EMBL" id="MNCJ02000321">
    <property type="protein sequence ID" value="KAF5802525.1"/>
    <property type="molecule type" value="Genomic_DNA"/>
</dbReference>
<feature type="transmembrane region" description="Helical" evidence="1">
    <location>
        <begin position="33"/>
        <end position="51"/>
    </location>
</feature>
<sequence>MRSVFKLCEKMIPQTYQNDSKKSNGLYTLRIDLYAAYTTLVFCAMIADKALKSMVYIR</sequence>
<dbReference type="EMBL" id="CM007900">
    <property type="protein sequence ID" value="OTG09246.1"/>
    <property type="molecule type" value="Genomic_DNA"/>
</dbReference>
<dbReference type="Proteomes" id="UP000215914">
    <property type="component" value="Chromosome 11"/>
</dbReference>
<evidence type="ECO:0000313" key="4">
    <source>
        <dbReference type="Proteomes" id="UP000215914"/>
    </source>
</evidence>
<evidence type="ECO:0000313" key="2">
    <source>
        <dbReference type="EMBL" id="KAF5802525.1"/>
    </source>
</evidence>